<evidence type="ECO:0000256" key="2">
    <source>
        <dbReference type="SAM" id="MobiDB-lite"/>
    </source>
</evidence>
<reference evidence="4" key="1">
    <citation type="submission" date="2020-12" db="EMBL/GenBank/DDBJ databases">
        <title>Genome public.</title>
        <authorList>
            <person name="Sun Q."/>
        </authorList>
    </citation>
    <scope>NUCLEOTIDE SEQUENCE</scope>
    <source>
        <strain evidence="4">CCM 8863</strain>
    </source>
</reference>
<accession>A0A934I7X3</accession>
<dbReference type="SUPFAM" id="SSF51703">
    <property type="entry name" value="Cobalamin (vitamin B12)-dependent enzymes"/>
    <property type="match status" value="1"/>
</dbReference>
<protein>
    <submittedName>
        <fullName evidence="4">Methylmalonyl-CoA mutase</fullName>
    </submittedName>
</protein>
<dbReference type="InterPro" id="IPR016176">
    <property type="entry name" value="Cbl-dep_enz_cat"/>
</dbReference>
<dbReference type="AlphaFoldDB" id="A0A934I7X3"/>
<dbReference type="EMBL" id="JAEIOS010000011">
    <property type="protein sequence ID" value="MBI8988908.1"/>
    <property type="molecule type" value="Genomic_DNA"/>
</dbReference>
<feature type="region of interest" description="Disordered" evidence="2">
    <location>
        <begin position="35"/>
        <end position="68"/>
    </location>
</feature>
<dbReference type="Gene3D" id="3.20.20.240">
    <property type="entry name" value="Methylmalonyl-CoA mutase"/>
    <property type="match status" value="1"/>
</dbReference>
<dbReference type="GO" id="GO:0004494">
    <property type="term" value="F:methylmalonyl-CoA mutase activity"/>
    <property type="evidence" value="ECO:0007669"/>
    <property type="project" value="UniProtKB-EC"/>
</dbReference>
<evidence type="ECO:0000259" key="3">
    <source>
        <dbReference type="Pfam" id="PF01642"/>
    </source>
</evidence>
<evidence type="ECO:0000313" key="4">
    <source>
        <dbReference type="EMBL" id="MBI8988908.1"/>
    </source>
</evidence>
<dbReference type="Gene3D" id="3.40.50.280">
    <property type="entry name" value="Cobalamin-binding domain"/>
    <property type="match status" value="1"/>
</dbReference>
<dbReference type="GO" id="GO:0031419">
    <property type="term" value="F:cobalamin binding"/>
    <property type="evidence" value="ECO:0007669"/>
    <property type="project" value="UniProtKB-KW"/>
</dbReference>
<feature type="compositionally biased region" description="Polar residues" evidence="2">
    <location>
        <begin position="36"/>
        <end position="51"/>
    </location>
</feature>
<name>A0A934I7X3_9CORY</name>
<evidence type="ECO:0000313" key="5">
    <source>
        <dbReference type="Proteomes" id="UP000645966"/>
    </source>
</evidence>
<dbReference type="PANTHER" id="PTHR48101">
    <property type="entry name" value="METHYLMALONYL-COA MUTASE, MITOCHONDRIAL-RELATED"/>
    <property type="match status" value="1"/>
</dbReference>
<feature type="domain" description="Methylmalonyl-CoA mutase alpha/beta chain catalytic" evidence="3">
    <location>
        <begin position="274"/>
        <end position="547"/>
    </location>
</feature>
<gene>
    <name evidence="4" type="ORF">JDV75_03925</name>
</gene>
<dbReference type="Proteomes" id="UP000645966">
    <property type="component" value="Unassembled WGS sequence"/>
</dbReference>
<comment type="subunit">
    <text evidence="1">Heterodimer of an alpha and a beta chain.</text>
</comment>
<proteinExistence type="predicted"/>
<dbReference type="PANTHER" id="PTHR48101:SF4">
    <property type="entry name" value="METHYLMALONYL-COA MUTASE, MITOCHONDRIAL"/>
    <property type="match status" value="1"/>
</dbReference>
<evidence type="ECO:0000256" key="1">
    <source>
        <dbReference type="ARBA" id="ARBA00011870"/>
    </source>
</evidence>
<dbReference type="InterPro" id="IPR006099">
    <property type="entry name" value="MeMalonylCoA_mutase_a/b_cat"/>
</dbReference>
<comment type="caution">
    <text evidence="4">The sequence shown here is derived from an EMBL/GenBank/DDBJ whole genome shotgun (WGS) entry which is preliminary data.</text>
</comment>
<keyword evidence="5" id="KW-1185">Reference proteome</keyword>
<sequence>MRSRRTGTTRRGVVFTESAHLTGAHRLDSGTAVKAATTTDGQDSLTVTTTQNEREHPLNVPEKSPGLPEDFSQRQDAWYKSVAGVFARVQRKDVADVPLDVWKKLIKTTYDGIDVRPLYTRADEFSEAAAPGVFPFTRGNEVEDAQRAGWGVTETFGRDAVENAAAVNKQILHALYNGTTDLVLDLTGELTPSDLGDMLSGVLLDLVPLRLAAGAETPAAALELYKLAEAADNPDKITLELSCAPLTATVDATDSVDLPTAVELAVEASARPGDVRAILVDGVAFSNQGATDAQEIGFALATGVEYLRALVDAGLDTAAALRQISFRFAATDDQFAQIAKFRAARQLWARVAEVVGHAEAGGAPQHAMTAPVMFSQRDPWVNMLRSTVAAFAAGVGGATDVEVLPFDAAVKGGLQGTSRSFAHRIARNTNLLLLEESHLGFVVDPGGGSYFIEDLTRELADAAWSIFTGVEADGGVRSHQESGALQSALDESHEAVRADVAHRRKQITGINEFPNLAEKPLPADRRVEPAGVRRWAAEFEALRNRSDAFLEEHGSRPRAVLIPIGPLAKHNVRTGFATNLLASGGIEVVNPGQLVPGTDEFTEAVKDAEIAVLCGADPEYTATGAEAVRAARAAGVGTLLLAGSPKSFAEAEDTPDDYLNMTIDAAATLAGLLETLGA</sequence>
<organism evidence="4 5">
    <name type="scientific">Corynebacterium meridianum</name>
    <dbReference type="NCBI Taxonomy" id="2765363"/>
    <lineage>
        <taxon>Bacteria</taxon>
        <taxon>Bacillati</taxon>
        <taxon>Actinomycetota</taxon>
        <taxon>Actinomycetes</taxon>
        <taxon>Mycobacteriales</taxon>
        <taxon>Corynebacteriaceae</taxon>
        <taxon>Corynebacterium</taxon>
    </lineage>
</organism>
<dbReference type="Pfam" id="PF01642">
    <property type="entry name" value="MM_CoA_mutase"/>
    <property type="match status" value="1"/>
</dbReference>